<dbReference type="EMBL" id="MT993629">
    <property type="protein sequence ID" value="QOV05693.1"/>
    <property type="molecule type" value="Genomic_DNA"/>
</dbReference>
<evidence type="ECO:0008006" key="2">
    <source>
        <dbReference type="Google" id="ProtNLM"/>
    </source>
</evidence>
<protein>
    <recommendedName>
        <fullName evidence="2">HNH endonuclease</fullName>
    </recommendedName>
</protein>
<accession>A0A7M2QNG6</accession>
<name>A0A7M2QNG6_9ZZZZ</name>
<dbReference type="AlphaFoldDB" id="A0A7M2QNG6"/>
<organism evidence="1">
    <name type="scientific">feces metagenome</name>
    <dbReference type="NCBI Taxonomy" id="1861841"/>
    <lineage>
        <taxon>unclassified sequences</taxon>
        <taxon>metagenomes</taxon>
        <taxon>organismal metagenomes</taxon>
    </lineage>
</organism>
<reference evidence="1" key="1">
    <citation type="submission" date="2020-09" db="EMBL/GenBank/DDBJ databases">
        <authorList>
            <person name="Eze J.U."/>
            <person name="Rahube T.O."/>
        </authorList>
    </citation>
    <scope>NUCLEOTIDE SEQUENCE</scope>
</reference>
<sequence length="280" mass="32830">MIHLPLPTMDEIEIFERCVRAYPDDFSQEDLDEALPIIKKLYADYHDCLTNQKIIDLKRSVEFGKFTGDKMKSFYHQQLVGQAGMCRDEYSKLLASAPRKKCPMCSGSTATCLDHHAPKQTYYYFAISPKNLVPICTRCNEAKKNTMPNRLDKQFIHPYYDDFSKVSWFEMAFTCKDPIEIIYRCKSNDHLSPEVQAKLKSHFTRLKLDELYGASAITIIEDMKETFFPYLETEDWDSVEEDIKTCFNLVKRRPDSWEYALYSKLLSERWFIEGGFNNVD</sequence>
<evidence type="ECO:0000313" key="1">
    <source>
        <dbReference type="EMBL" id="QOV05693.1"/>
    </source>
</evidence>
<dbReference type="Gene3D" id="1.10.30.50">
    <property type="match status" value="1"/>
</dbReference>
<proteinExistence type="predicted"/>